<comment type="caution">
    <text evidence="2">The sequence shown here is derived from an EMBL/GenBank/DDBJ whole genome shotgun (WGS) entry which is preliminary data.</text>
</comment>
<dbReference type="InterPro" id="IPR003776">
    <property type="entry name" value="YcaO-like_dom"/>
</dbReference>
<proteinExistence type="predicted"/>
<reference evidence="2" key="1">
    <citation type="submission" date="2021-11" db="EMBL/GenBank/DDBJ databases">
        <authorList>
            <person name="Rodrigo-Torres L."/>
            <person name="Arahal R. D."/>
            <person name="Lucena T."/>
        </authorList>
    </citation>
    <scope>NUCLEOTIDE SEQUENCE</scope>
    <source>
        <strain evidence="2">CECT 7929</strain>
    </source>
</reference>
<accession>A0ABM8ZUH1</accession>
<evidence type="ECO:0000313" key="2">
    <source>
        <dbReference type="EMBL" id="CAH0533954.1"/>
    </source>
</evidence>
<evidence type="ECO:0000313" key="3">
    <source>
        <dbReference type="Proteomes" id="UP000838672"/>
    </source>
</evidence>
<dbReference type="PANTHER" id="PTHR37809:SF1">
    <property type="entry name" value="RIBOSOMAL PROTEIN S12 METHYLTHIOTRANSFERASE ACCESSORY FACTOR YCAO"/>
    <property type="match status" value="1"/>
</dbReference>
<dbReference type="GO" id="GO:0005840">
    <property type="term" value="C:ribosome"/>
    <property type="evidence" value="ECO:0007669"/>
    <property type="project" value="UniProtKB-KW"/>
</dbReference>
<keyword evidence="3" id="KW-1185">Reference proteome</keyword>
<name>A0ABM8ZUH1_9VIBR</name>
<dbReference type="Pfam" id="PF18381">
    <property type="entry name" value="YcaO_C"/>
    <property type="match status" value="1"/>
</dbReference>
<dbReference type="Gene3D" id="3.30.1330.230">
    <property type="match status" value="1"/>
</dbReference>
<protein>
    <submittedName>
        <fullName evidence="2">Ribosomal protein S12 methylthiotransferase accessory factor YcaO</fullName>
    </submittedName>
</protein>
<dbReference type="EMBL" id="CAKLDI010000001">
    <property type="protein sequence ID" value="CAH0533954.1"/>
    <property type="molecule type" value="Genomic_DNA"/>
</dbReference>
<dbReference type="InterPro" id="IPR041080">
    <property type="entry name" value="YcaO_C"/>
</dbReference>
<dbReference type="Proteomes" id="UP000838672">
    <property type="component" value="Unassembled WGS sequence"/>
</dbReference>
<sequence length="580" mass="65242">MKTYIPGKDAALEESIAYFEQQLAKFGFDLEYTHWLNPIPHVWSVHIRDKDCPINFTNGKGGCKKAALASALGEYFERLSCNYFYADYYLGKAISQAPFVHYPDEKWFTIDQDDLLPAEILDERLLDFYDNQQELMASDLVDLQSGNAERGICTLPFVRQSDGQTVYIPVNIIGNLYVSNGMSAGNTKTEARTQALSEIFERAVKNRILREAIRLPQIPADVIAQYPHIEEAIATLEQEGFPIYAFDASLGGQYPVTCVVLKNPNNGTCFASFGAHPRFEVALERTVTELLQGRSLKDLDVFVEPSFDNESVGDHHNLETHFIDSSGEIHWDLFATESDYAFNPWNFDGTSAQEFDRLVAQLIAEGTDVYIADYDHLGVACCRIIVPGWSEIYPAEELVLANNNRMAHLRETLLALPQSELEGDEYGDIYHAIEQCGVDDGNLLYELLGIACAAGDPWRTLRVGELKGLLALAGGDLELAQEHVSWCINYNASTFTAERMRFYRCLAQSLQLAQSERDPAQYRDAFVRLYGEETVDAAWQSISGDRIFHGLRHDDETLANFAVHQALLASYDKLQQAKQQ</sequence>
<organism evidence="2 3">
    <name type="scientific">Vibrio stylophorae</name>
    <dbReference type="NCBI Taxonomy" id="659351"/>
    <lineage>
        <taxon>Bacteria</taxon>
        <taxon>Pseudomonadati</taxon>
        <taxon>Pseudomonadota</taxon>
        <taxon>Gammaproteobacteria</taxon>
        <taxon>Vibrionales</taxon>
        <taxon>Vibrionaceae</taxon>
        <taxon>Vibrio</taxon>
    </lineage>
</organism>
<dbReference type="PANTHER" id="PTHR37809">
    <property type="entry name" value="RIBOSOMAL PROTEIN S12 METHYLTHIOTRANSFERASE ACCESSORY FACTOR YCAO"/>
    <property type="match status" value="1"/>
</dbReference>
<evidence type="ECO:0000259" key="1">
    <source>
        <dbReference type="PROSITE" id="PS51664"/>
    </source>
</evidence>
<feature type="domain" description="YcaO" evidence="1">
    <location>
        <begin position="59"/>
        <end position="432"/>
    </location>
</feature>
<dbReference type="PROSITE" id="PS51664">
    <property type="entry name" value="YCAO"/>
    <property type="match status" value="1"/>
</dbReference>
<keyword evidence="2" id="KW-0687">Ribonucleoprotein</keyword>
<dbReference type="Pfam" id="PF02624">
    <property type="entry name" value="YcaO"/>
    <property type="match status" value="1"/>
</dbReference>
<dbReference type="NCBIfam" id="TIGR00702">
    <property type="entry name" value="YcaO-type kinase domain"/>
    <property type="match status" value="1"/>
</dbReference>
<gene>
    <name evidence="2" type="primary">ycaO</name>
    <name evidence="2" type="ORF">VST7929_01836</name>
</gene>
<dbReference type="RefSeq" id="WP_237466367.1">
    <property type="nucleotide sequence ID" value="NZ_CAKLDI010000001.1"/>
</dbReference>
<dbReference type="NCBIfam" id="NF040716">
    <property type="entry name" value="YcaO_for_S12"/>
    <property type="match status" value="1"/>
</dbReference>
<keyword evidence="2" id="KW-0689">Ribosomal protein</keyword>